<dbReference type="Proteomes" id="UP001292571">
    <property type="component" value="Unassembled WGS sequence"/>
</dbReference>
<dbReference type="RefSeq" id="WP_322948375.1">
    <property type="nucleotide sequence ID" value="NZ_JAYEET010000012.1"/>
</dbReference>
<sequence>MFEHVKDDVLPFEQFIYRLLTYLAIAILLLALAVIPGVMTFHLFFELPLTEAFINAVSLLGSLPVPHPLTSHGGHVFTALYNLFIETTVLLALGTLFSPIVHRVLHKMHLQTEQDE</sequence>
<feature type="transmembrane region" description="Helical" evidence="1">
    <location>
        <begin position="52"/>
        <end position="69"/>
    </location>
</feature>
<accession>A0ABU5P694</accession>
<keyword evidence="3" id="KW-1185">Reference proteome</keyword>
<gene>
    <name evidence="2" type="ORF">SOP97_04605</name>
</gene>
<evidence type="ECO:0000313" key="3">
    <source>
        <dbReference type="Proteomes" id="UP001292571"/>
    </source>
</evidence>
<feature type="transmembrane region" description="Helical" evidence="1">
    <location>
        <begin position="20"/>
        <end position="45"/>
    </location>
</feature>
<name>A0ABU5P694_9PSED</name>
<evidence type="ECO:0000313" key="2">
    <source>
        <dbReference type="EMBL" id="MEA1605100.1"/>
    </source>
</evidence>
<keyword evidence="1" id="KW-0472">Membrane</keyword>
<organism evidence="2 3">
    <name type="scientific">Pseudomonas spirodelae</name>
    <dbReference type="NCBI Taxonomy" id="3101751"/>
    <lineage>
        <taxon>Bacteria</taxon>
        <taxon>Pseudomonadati</taxon>
        <taxon>Pseudomonadota</taxon>
        <taxon>Gammaproteobacteria</taxon>
        <taxon>Pseudomonadales</taxon>
        <taxon>Pseudomonadaceae</taxon>
        <taxon>Pseudomonas</taxon>
    </lineage>
</organism>
<comment type="caution">
    <text evidence="2">The sequence shown here is derived from an EMBL/GenBank/DDBJ whole genome shotgun (WGS) entry which is preliminary data.</text>
</comment>
<keyword evidence="1" id="KW-0812">Transmembrane</keyword>
<proteinExistence type="predicted"/>
<reference evidence="2 3" key="1">
    <citation type="submission" date="2023-12" db="EMBL/GenBank/DDBJ databases">
        <title>Pseudomonas sp. T5W1.</title>
        <authorList>
            <person name="Maltman C."/>
        </authorList>
    </citation>
    <scope>NUCLEOTIDE SEQUENCE [LARGE SCALE GENOMIC DNA]</scope>
    <source>
        <strain evidence="2 3">T5W1</strain>
    </source>
</reference>
<protein>
    <submittedName>
        <fullName evidence="2">Uncharacterized protein</fullName>
    </submittedName>
</protein>
<feature type="transmembrane region" description="Helical" evidence="1">
    <location>
        <begin position="81"/>
        <end position="101"/>
    </location>
</feature>
<evidence type="ECO:0000256" key="1">
    <source>
        <dbReference type="SAM" id="Phobius"/>
    </source>
</evidence>
<keyword evidence="1" id="KW-1133">Transmembrane helix</keyword>
<dbReference type="EMBL" id="JAYEET010000012">
    <property type="protein sequence ID" value="MEA1605100.1"/>
    <property type="molecule type" value="Genomic_DNA"/>
</dbReference>